<evidence type="ECO:0000256" key="1">
    <source>
        <dbReference type="SAM" id="Coils"/>
    </source>
</evidence>
<keyword evidence="4" id="KW-1185">Reference proteome</keyword>
<protein>
    <submittedName>
        <fullName evidence="3">DgyrCDS986</fullName>
    </submittedName>
</protein>
<feature type="coiled-coil region" evidence="1">
    <location>
        <begin position="314"/>
        <end position="348"/>
    </location>
</feature>
<keyword evidence="1" id="KW-0175">Coiled coil</keyword>
<gene>
    <name evidence="3" type="ORF">DGYR_LOCUS950</name>
</gene>
<feature type="coiled-coil region" evidence="1">
    <location>
        <begin position="203"/>
        <end position="230"/>
    </location>
</feature>
<organism evidence="3 4">
    <name type="scientific">Dimorphilus gyrociliatus</name>
    <dbReference type="NCBI Taxonomy" id="2664684"/>
    <lineage>
        <taxon>Eukaryota</taxon>
        <taxon>Metazoa</taxon>
        <taxon>Spiralia</taxon>
        <taxon>Lophotrochozoa</taxon>
        <taxon>Annelida</taxon>
        <taxon>Polychaeta</taxon>
        <taxon>Polychaeta incertae sedis</taxon>
        <taxon>Dinophilidae</taxon>
        <taxon>Dimorphilus</taxon>
    </lineage>
</organism>
<evidence type="ECO:0000313" key="3">
    <source>
        <dbReference type="EMBL" id="CAD5111699.1"/>
    </source>
</evidence>
<keyword evidence="2" id="KW-0472">Membrane</keyword>
<dbReference type="AlphaFoldDB" id="A0A7I8V8S7"/>
<reference evidence="3 4" key="1">
    <citation type="submission" date="2020-08" db="EMBL/GenBank/DDBJ databases">
        <authorList>
            <person name="Hejnol A."/>
        </authorList>
    </citation>
    <scope>NUCLEOTIDE SEQUENCE [LARGE SCALE GENOMIC DNA]</scope>
</reference>
<feature type="transmembrane region" description="Helical" evidence="2">
    <location>
        <begin position="400"/>
        <end position="423"/>
    </location>
</feature>
<name>A0A7I8V8S7_9ANNE</name>
<sequence length="424" mass="50726">MSMILNECFFSAFVYVSKRKQEIWNIGMKKRFLTLNNNSVNLILWNSELKDTIVDSINIISSVFVIEYEDLQPILRIRLPNNTTYFLKSVCDEQHQMLNILIEILHIQRKLFLNCDSSLQRQLRPFKGYLEWADSSTKNEGFAYNNTAEDKILLELNKNPTRTKQIEDNQINCNTFVDRRLSQSLSDLRLLDYDYCRMKSISENDLSRDIEEVESLFRALEEKIRKREDNHFINRTKSLRMYLEKSAEAEKDKSKKSIFYVAVNTNCDDSKYSKSEKLERILNYQTRYIQLLVEAVKEKDNRFRQHIEKEHESFKFLQKVVKDLSQECNDLKDINAAFKKQINLLNEEIISIQNLREHESKSNENFRKAQLQMEPRIEKLKSLYIEMMRNIGNANDRSKFLFFIFFFLIYFINCHNFFVFLFVC</sequence>
<keyword evidence="2" id="KW-0812">Transmembrane</keyword>
<comment type="caution">
    <text evidence="3">The sequence shown here is derived from an EMBL/GenBank/DDBJ whole genome shotgun (WGS) entry which is preliminary data.</text>
</comment>
<proteinExistence type="predicted"/>
<dbReference type="EMBL" id="CAJFCJ010000002">
    <property type="protein sequence ID" value="CAD5111699.1"/>
    <property type="molecule type" value="Genomic_DNA"/>
</dbReference>
<accession>A0A7I8V8S7</accession>
<evidence type="ECO:0000313" key="4">
    <source>
        <dbReference type="Proteomes" id="UP000549394"/>
    </source>
</evidence>
<dbReference type="Proteomes" id="UP000549394">
    <property type="component" value="Unassembled WGS sequence"/>
</dbReference>
<evidence type="ECO:0000256" key="2">
    <source>
        <dbReference type="SAM" id="Phobius"/>
    </source>
</evidence>
<keyword evidence="2" id="KW-1133">Transmembrane helix</keyword>